<gene>
    <name evidence="1" type="ORF">JETT_3062</name>
</gene>
<sequence length="43" mass="5121">MEMPFREKFAGISVYWLKRYEKISHSNPTLLLYILPCGFKSII</sequence>
<reference evidence="1 2" key="1">
    <citation type="submission" date="2019-04" db="EMBL/GenBank/DDBJ databases">
        <title>Genome of a novel bacterium Candidatus Jettenia ecosi reconstructed from metagenome of an anammox bioreactor.</title>
        <authorList>
            <person name="Mardanov A.V."/>
            <person name="Beletsky A.V."/>
            <person name="Ravin N.V."/>
            <person name="Botchkova E.A."/>
            <person name="Litti Y.V."/>
            <person name="Nozhevnikova A.N."/>
        </authorList>
    </citation>
    <scope>NUCLEOTIDE SEQUENCE [LARGE SCALE GENOMIC DNA]</scope>
    <source>
        <strain evidence="1">J2</strain>
    </source>
</reference>
<dbReference type="Proteomes" id="UP000319783">
    <property type="component" value="Unassembled WGS sequence"/>
</dbReference>
<name>A0A533Q7Q0_9BACT</name>
<dbReference type="EMBL" id="SULG01000087">
    <property type="protein sequence ID" value="TLD40664.1"/>
    <property type="molecule type" value="Genomic_DNA"/>
</dbReference>
<organism evidence="1 2">
    <name type="scientific">Candidatus Jettenia ecosi</name>
    <dbReference type="NCBI Taxonomy" id="2494326"/>
    <lineage>
        <taxon>Bacteria</taxon>
        <taxon>Pseudomonadati</taxon>
        <taxon>Planctomycetota</taxon>
        <taxon>Candidatus Brocadiia</taxon>
        <taxon>Candidatus Brocadiales</taxon>
        <taxon>Candidatus Brocadiaceae</taxon>
        <taxon>Candidatus Jettenia</taxon>
    </lineage>
</organism>
<protein>
    <submittedName>
        <fullName evidence="1">Uncharacterized protein</fullName>
    </submittedName>
</protein>
<proteinExistence type="predicted"/>
<comment type="caution">
    <text evidence="1">The sequence shown here is derived from an EMBL/GenBank/DDBJ whole genome shotgun (WGS) entry which is preliminary data.</text>
</comment>
<evidence type="ECO:0000313" key="1">
    <source>
        <dbReference type="EMBL" id="TLD40664.1"/>
    </source>
</evidence>
<evidence type="ECO:0000313" key="2">
    <source>
        <dbReference type="Proteomes" id="UP000319783"/>
    </source>
</evidence>
<accession>A0A533Q7Q0</accession>
<dbReference type="AlphaFoldDB" id="A0A533Q7Q0"/>